<dbReference type="RefSeq" id="XP_049264504.1">
    <property type="nucleotide sequence ID" value="XM_049405911.1"/>
</dbReference>
<feature type="compositionally biased region" description="Acidic residues" evidence="3">
    <location>
        <begin position="395"/>
        <end position="410"/>
    </location>
</feature>
<feature type="region of interest" description="Disordered" evidence="3">
    <location>
        <begin position="369"/>
        <end position="437"/>
    </location>
</feature>
<protein>
    <submittedName>
        <fullName evidence="5">NGL2</fullName>
    </submittedName>
</protein>
<evidence type="ECO:0000259" key="4">
    <source>
        <dbReference type="Pfam" id="PF03372"/>
    </source>
</evidence>
<dbReference type="PANTHER" id="PTHR12121:SF45">
    <property type="entry name" value="NOCTURNIN"/>
    <property type="match status" value="1"/>
</dbReference>
<dbReference type="PANTHER" id="PTHR12121">
    <property type="entry name" value="CARBON CATABOLITE REPRESSOR PROTEIN 4"/>
    <property type="match status" value="1"/>
</dbReference>
<dbReference type="GeneID" id="73468988"/>
<comment type="caution">
    <text evidence="5">The sequence shown here is derived from an EMBL/GenBank/DDBJ whole genome shotgun (WGS) entry which is preliminary data.</text>
</comment>
<dbReference type="InterPro" id="IPR005135">
    <property type="entry name" value="Endo/exonuclease/phosphatase"/>
</dbReference>
<accession>A0A8J5QJJ6</accession>
<proteinExistence type="inferred from homology"/>
<evidence type="ECO:0000256" key="3">
    <source>
        <dbReference type="SAM" id="MobiDB-lite"/>
    </source>
</evidence>
<dbReference type="GO" id="GO:0000175">
    <property type="term" value="F:3'-5'-RNA exonuclease activity"/>
    <property type="evidence" value="ECO:0007669"/>
    <property type="project" value="TreeGrafter"/>
</dbReference>
<dbReference type="AlphaFoldDB" id="A0A8J5QJJ6"/>
<dbReference type="OrthoDB" id="428734at2759"/>
<evidence type="ECO:0000256" key="1">
    <source>
        <dbReference type="ARBA" id="ARBA00010774"/>
    </source>
</evidence>
<evidence type="ECO:0000256" key="2">
    <source>
        <dbReference type="ARBA" id="ARBA00022801"/>
    </source>
</evidence>
<dbReference type="InterPro" id="IPR050410">
    <property type="entry name" value="CCR4/nocturin_mRNA_transcr"/>
</dbReference>
<feature type="compositionally biased region" description="Polar residues" evidence="3">
    <location>
        <begin position="17"/>
        <end position="26"/>
    </location>
</feature>
<feature type="compositionally biased region" description="Low complexity" evidence="3">
    <location>
        <begin position="34"/>
        <end position="49"/>
    </location>
</feature>
<comment type="similarity">
    <text evidence="1">Belongs to the CCR4/nocturin family.</text>
</comment>
<keyword evidence="6" id="KW-1185">Reference proteome</keyword>
<reference evidence="5 6" key="1">
    <citation type="journal article" date="2021" name="DNA Res.">
        <title>Genome analysis of Candida subhashii reveals its hybrid nature and dual mitochondrial genome conformations.</title>
        <authorList>
            <person name="Mixao V."/>
            <person name="Hegedusova E."/>
            <person name="Saus E."/>
            <person name="Pryszcz L.P."/>
            <person name="Cillingova A."/>
            <person name="Nosek J."/>
            <person name="Gabaldon T."/>
        </authorList>
    </citation>
    <scope>NUCLEOTIDE SEQUENCE [LARGE SCALE GENOMIC DNA]</scope>
    <source>
        <strain evidence="5 6">CBS 10753</strain>
    </source>
</reference>
<dbReference type="Pfam" id="PF03372">
    <property type="entry name" value="Exo_endo_phos"/>
    <property type="match status" value="1"/>
</dbReference>
<feature type="domain" description="Endonuclease/exonuclease/phosphatase" evidence="4">
    <location>
        <begin position="126"/>
        <end position="339"/>
    </location>
</feature>
<organism evidence="5 6">
    <name type="scientific">[Candida] subhashii</name>
    <dbReference type="NCBI Taxonomy" id="561895"/>
    <lineage>
        <taxon>Eukaryota</taxon>
        <taxon>Fungi</taxon>
        <taxon>Dikarya</taxon>
        <taxon>Ascomycota</taxon>
        <taxon>Saccharomycotina</taxon>
        <taxon>Pichiomycetes</taxon>
        <taxon>Debaryomycetaceae</taxon>
        <taxon>Spathaspora</taxon>
    </lineage>
</organism>
<keyword evidence="2" id="KW-0378">Hydrolase</keyword>
<dbReference type="EMBL" id="JAGSYN010000100">
    <property type="protein sequence ID" value="KAG7664272.1"/>
    <property type="molecule type" value="Genomic_DNA"/>
</dbReference>
<feature type="compositionally biased region" description="Basic and acidic residues" evidence="3">
    <location>
        <begin position="369"/>
        <end position="385"/>
    </location>
</feature>
<sequence length="565" mass="65672">MTPSEQEEEISPKHSPKQQSQDITNDNDVDSTALLNSVSVSSELSYSTSQRRKSLTKKPMDPSLLTPEYIEEQRRLRNLRKEQERKEKEALGLIPKQDEVKDPFIKRPLLEVSKPDPEKGPIIRIMSYNILAQTLIRRELFPTNGKILKWSIRSQVLLAEIKHYNADILCLQELDRLQFKTFWITEFEKLGYTTKFYRFNTKNHGVAIVFKSNLFICKHQSFIKYDQDIIHEPNEKKLPGARIVTNNVGFMAYLEFQPHLIKQFPNLAKRNGIIMGNTHLFWHPFGTFERCRQTYMILHKYKEFARVLSIILGNSKGFYSFFAGDMNSEPFDAPYLSITAKPITYKGQTKNVLGCSLSYTYSKIRALDEEGEKHPNDNTKHRNVDTKNNNQDNNNNEEDDNDEEVEEDERREDVEDVQRNNPTNPEPEVFNPTPEQEELIQQLQEAHNSLDIRAISLYSAGYKLVHPENSGNNNDRNEPNFSNWVGVWNGLLDYLLILTKWDVKTEDYSSQVDTPEEIESRCNVKLLKLLKMPLDNEMGPQPNGQPRINQYPSDHLCIMAELQLL</sequence>
<dbReference type="Proteomes" id="UP000694255">
    <property type="component" value="Unassembled WGS sequence"/>
</dbReference>
<evidence type="ECO:0000313" key="5">
    <source>
        <dbReference type="EMBL" id="KAG7664272.1"/>
    </source>
</evidence>
<evidence type="ECO:0000313" key="6">
    <source>
        <dbReference type="Proteomes" id="UP000694255"/>
    </source>
</evidence>
<name>A0A8J5QJJ6_9ASCO</name>
<feature type="region of interest" description="Disordered" evidence="3">
    <location>
        <begin position="1"/>
        <end position="69"/>
    </location>
</feature>
<gene>
    <name evidence="5" type="ORF">J8A68_002187</name>
</gene>